<evidence type="ECO:0000256" key="11">
    <source>
        <dbReference type="ARBA" id="ARBA00022832"/>
    </source>
</evidence>
<evidence type="ECO:0000256" key="4">
    <source>
        <dbReference type="ARBA" id="ARBA00005194"/>
    </source>
</evidence>
<dbReference type="AlphaFoldDB" id="A0A9W7WX38"/>
<dbReference type="InterPro" id="IPR029071">
    <property type="entry name" value="Ubiquitin-like_domsf"/>
</dbReference>
<comment type="catalytic activity">
    <reaction evidence="24">
        <text>(2E,7Z,10Z,13Z,16Z,19Z)-docosahexaenoyl-CoA + NADPH + H(+) = (7Z,10Z,13Z,16Z,19Z)-docosapentaenoyl-CoA + NADP(+)</text>
        <dbReference type="Rhea" id="RHEA:39467"/>
        <dbReference type="ChEBI" id="CHEBI:15378"/>
        <dbReference type="ChEBI" id="CHEBI:57783"/>
        <dbReference type="ChEBI" id="CHEBI:58349"/>
        <dbReference type="ChEBI" id="CHEBI:73870"/>
        <dbReference type="ChEBI" id="CHEBI:76461"/>
    </reaction>
    <physiologicalReaction direction="left-to-right" evidence="24">
        <dbReference type="Rhea" id="RHEA:39468"/>
    </physiologicalReaction>
</comment>
<evidence type="ECO:0000256" key="8">
    <source>
        <dbReference type="ARBA" id="ARBA00022553"/>
    </source>
</evidence>
<evidence type="ECO:0000256" key="14">
    <source>
        <dbReference type="ARBA" id="ARBA00022990"/>
    </source>
</evidence>
<evidence type="ECO:0000256" key="22">
    <source>
        <dbReference type="ARBA" id="ARBA00050808"/>
    </source>
</evidence>
<comment type="catalytic activity">
    <reaction evidence="20">
        <text>(2E,7Z,10Z,13Z,16Z)-docosapentaenoyl-CoA + NADPH + H(+) = (7Z,10Z,13Z,16Z)-docosatetraenoyl-CoA + NADP(+)</text>
        <dbReference type="Rhea" id="RHEA:39331"/>
        <dbReference type="ChEBI" id="CHEBI:15378"/>
        <dbReference type="ChEBI" id="CHEBI:57783"/>
        <dbReference type="ChEBI" id="CHEBI:58349"/>
        <dbReference type="ChEBI" id="CHEBI:73856"/>
        <dbReference type="ChEBI" id="CHEBI:76416"/>
    </reaction>
    <physiologicalReaction direction="left-to-right" evidence="20">
        <dbReference type="Rhea" id="RHEA:39332"/>
    </physiologicalReaction>
</comment>
<evidence type="ECO:0000313" key="33">
    <source>
        <dbReference type="Proteomes" id="UP001059041"/>
    </source>
</evidence>
<evidence type="ECO:0000256" key="13">
    <source>
        <dbReference type="ARBA" id="ARBA00022989"/>
    </source>
</evidence>
<feature type="transmembrane region" description="Helical" evidence="29">
    <location>
        <begin position="125"/>
        <end position="147"/>
    </location>
</feature>
<comment type="subcellular location">
    <subcellularLocation>
        <location evidence="1">Endoplasmic reticulum membrane</location>
        <topology evidence="1">Multi-pass membrane protein</topology>
    </subcellularLocation>
</comment>
<feature type="transmembrane region" description="Helical" evidence="29">
    <location>
        <begin position="234"/>
        <end position="255"/>
    </location>
</feature>
<keyword evidence="33" id="KW-1185">Reference proteome</keyword>
<evidence type="ECO:0000256" key="21">
    <source>
        <dbReference type="ARBA" id="ARBA00050733"/>
    </source>
</evidence>
<accession>A0A9W7WX38</accession>
<dbReference type="PROSITE" id="PS50244">
    <property type="entry name" value="S5A_REDUCTASE"/>
    <property type="match status" value="1"/>
</dbReference>
<comment type="catalytic activity">
    <reaction evidence="22">
        <text>a very-long-chain 2,3-saturated fatty acyl-CoA + NADP(+) = a very-long-chain (2E)-enoyl-CoA + NADPH + H(+)</text>
        <dbReference type="Rhea" id="RHEA:14473"/>
        <dbReference type="ChEBI" id="CHEBI:15378"/>
        <dbReference type="ChEBI" id="CHEBI:57783"/>
        <dbReference type="ChEBI" id="CHEBI:58349"/>
        <dbReference type="ChEBI" id="CHEBI:83724"/>
        <dbReference type="ChEBI" id="CHEBI:83728"/>
        <dbReference type="EC" id="1.3.1.93"/>
    </reaction>
    <physiologicalReaction direction="right-to-left" evidence="22">
        <dbReference type="Rhea" id="RHEA:14475"/>
    </physiologicalReaction>
</comment>
<evidence type="ECO:0000259" key="30">
    <source>
        <dbReference type="Pfam" id="PF02544"/>
    </source>
</evidence>
<keyword evidence="14" id="KW-0007">Acetylation</keyword>
<evidence type="ECO:0000256" key="20">
    <source>
        <dbReference type="ARBA" id="ARBA00050400"/>
    </source>
</evidence>
<evidence type="ECO:0000256" key="25">
    <source>
        <dbReference type="ARBA" id="ARBA00057553"/>
    </source>
</evidence>
<feature type="domain" description="TECR-like N-terminal" evidence="31">
    <location>
        <begin position="44"/>
        <end position="120"/>
    </location>
</feature>
<dbReference type="EC" id="1.3.1.93" evidence="6"/>
<dbReference type="PANTHER" id="PTHR10556:SF59">
    <property type="entry name" value="STEROID 5-ALPHA REDUCTASE C-TERMINAL DOMAIN-CONTAINING PROTEIN"/>
    <property type="match status" value="1"/>
</dbReference>
<evidence type="ECO:0000256" key="7">
    <source>
        <dbReference type="ARBA" id="ARBA00022516"/>
    </source>
</evidence>
<comment type="catalytic activity">
    <reaction evidence="21">
        <text>octadecanoyl-CoA + NADP(+) = (2E)-octadecenoyl-CoA + NADPH + H(+)</text>
        <dbReference type="Rhea" id="RHEA:35351"/>
        <dbReference type="ChEBI" id="CHEBI:15378"/>
        <dbReference type="ChEBI" id="CHEBI:57394"/>
        <dbReference type="ChEBI" id="CHEBI:57783"/>
        <dbReference type="ChEBI" id="CHEBI:58349"/>
        <dbReference type="ChEBI" id="CHEBI:71412"/>
    </reaction>
    <physiologicalReaction direction="right-to-left" evidence="21">
        <dbReference type="Rhea" id="RHEA:35353"/>
    </physiologicalReaction>
</comment>
<comment type="catalytic activity">
    <reaction evidence="23">
        <text>(2E,8Z,11Z,14Z)-eicosatetraenoyl-CoA + NADPH + H(+) = (8Z,11Z,14Z)-eicosatrienoyl-CoA + NADP(+)</text>
        <dbReference type="Rhea" id="RHEA:39319"/>
        <dbReference type="ChEBI" id="CHEBI:15378"/>
        <dbReference type="ChEBI" id="CHEBI:57783"/>
        <dbReference type="ChEBI" id="CHEBI:58349"/>
        <dbReference type="ChEBI" id="CHEBI:74264"/>
        <dbReference type="ChEBI" id="CHEBI:76412"/>
    </reaction>
    <physiologicalReaction direction="left-to-right" evidence="23">
        <dbReference type="Rhea" id="RHEA:39320"/>
    </physiologicalReaction>
</comment>
<dbReference type="PANTHER" id="PTHR10556">
    <property type="entry name" value="3-OXO-5-ALPHA-STEROID 4-DEHYDROGENASE"/>
    <property type="match status" value="1"/>
</dbReference>
<evidence type="ECO:0000256" key="3">
    <source>
        <dbReference type="ARBA" id="ARBA00004991"/>
    </source>
</evidence>
<evidence type="ECO:0000256" key="17">
    <source>
        <dbReference type="ARBA" id="ARBA00023136"/>
    </source>
</evidence>
<comment type="pathway">
    <text evidence="2">Lipid metabolism; sphingolipid metabolism.</text>
</comment>
<evidence type="ECO:0000256" key="1">
    <source>
        <dbReference type="ARBA" id="ARBA00004477"/>
    </source>
</evidence>
<dbReference type="GO" id="GO:0102758">
    <property type="term" value="F:very-long-chain enoyl-CoA reductase activity"/>
    <property type="evidence" value="ECO:0007669"/>
    <property type="project" value="UniProtKB-EC"/>
</dbReference>
<dbReference type="InterPro" id="IPR001104">
    <property type="entry name" value="3-oxo-5_a-steroid_4-DH_C"/>
</dbReference>
<evidence type="ECO:0000256" key="15">
    <source>
        <dbReference type="ARBA" id="ARBA00023002"/>
    </source>
</evidence>
<feature type="non-terminal residue" evidence="32">
    <location>
        <position position="348"/>
    </location>
</feature>
<evidence type="ECO:0000256" key="2">
    <source>
        <dbReference type="ARBA" id="ARBA00004760"/>
    </source>
</evidence>
<dbReference type="Pfam" id="PF02544">
    <property type="entry name" value="Steroid_dh"/>
    <property type="match status" value="1"/>
</dbReference>
<keyword evidence="9 29" id="KW-0812">Transmembrane</keyword>
<dbReference type="GO" id="GO:0042761">
    <property type="term" value="P:very long-chain fatty acid biosynthetic process"/>
    <property type="evidence" value="ECO:0007669"/>
    <property type="project" value="TreeGrafter"/>
</dbReference>
<keyword evidence="13 29" id="KW-1133">Transmembrane helix</keyword>
<comment type="pathway">
    <text evidence="4">Lipid metabolism; fatty acid biosynthesis.</text>
</comment>
<comment type="function">
    <text evidence="25">Involved in both the production of very long-chain fatty acids for sphingolipid synthesis and the degradation of the sphingosine moiety in sphingolipids through the sphingosine 1-phosphate metabolic pathway. Catalyzes the last of the four reactions of the long-chain fatty acids elongation cycle. This endoplasmic reticulum-bound enzymatic process, allows the addition of 2 carbons to the chain of long- and very long-chain fatty acids/VLCFAs per cycle. This enzyme reduces the trans-2,3-enoyl-CoA fatty acid intermediate to an acyl-CoA that can be further elongated by entering a new cycle of elongation. Thereby, it participates in the production of VLCFAs of different chain lengths that are involved in multiple biological processes as precursors of membrane lipids and lipid mediators. Catalyzes the saturation step of the sphingosine 1-phosphate metabolic pathway, the conversion of trans-2-hexadecenoyl-CoA to palmitoyl-CoA.</text>
</comment>
<proteinExistence type="inferred from homology"/>
<keyword evidence="18" id="KW-0275">Fatty acid biosynthesis</keyword>
<dbReference type="GO" id="GO:0005789">
    <property type="term" value="C:endoplasmic reticulum membrane"/>
    <property type="evidence" value="ECO:0007669"/>
    <property type="project" value="UniProtKB-SubCell"/>
</dbReference>
<comment type="caution">
    <text evidence="32">The sequence shown here is derived from an EMBL/GenBank/DDBJ whole genome shotgun (WGS) entry which is preliminary data.</text>
</comment>
<dbReference type="InterPro" id="IPR049127">
    <property type="entry name" value="TECR-like_N"/>
</dbReference>
<protein>
    <recommendedName>
        <fullName evidence="26">Very-long-chain enoyl-CoA reductase</fullName>
        <ecNumber evidence="6">1.3.1.93</ecNumber>
    </recommendedName>
    <alternativeName>
        <fullName evidence="28">Synaptic glycoprotein SC2</fullName>
    </alternativeName>
    <alternativeName>
        <fullName evidence="27">Trans-2,3-enoyl-CoA reductase</fullName>
    </alternativeName>
</protein>
<comment type="catalytic activity">
    <reaction evidence="19">
        <text>(2E)-hexadecenoyl-CoA + NADPH + H(+) = hexadecanoyl-CoA + NADP(+)</text>
        <dbReference type="Rhea" id="RHEA:36143"/>
        <dbReference type="ChEBI" id="CHEBI:15378"/>
        <dbReference type="ChEBI" id="CHEBI:57379"/>
        <dbReference type="ChEBI" id="CHEBI:57783"/>
        <dbReference type="ChEBI" id="CHEBI:58349"/>
        <dbReference type="ChEBI" id="CHEBI:61526"/>
    </reaction>
    <physiologicalReaction direction="left-to-right" evidence="19">
        <dbReference type="Rhea" id="RHEA:36144"/>
    </physiologicalReaction>
</comment>
<keyword evidence="16" id="KW-0443">Lipid metabolism</keyword>
<feature type="transmembrane region" description="Helical" evidence="29">
    <location>
        <begin position="196"/>
        <end position="214"/>
    </location>
</feature>
<evidence type="ECO:0000256" key="6">
    <source>
        <dbReference type="ARBA" id="ARBA00012530"/>
    </source>
</evidence>
<dbReference type="Proteomes" id="UP001059041">
    <property type="component" value="Linkage Group LG5"/>
</dbReference>
<evidence type="ECO:0000256" key="23">
    <source>
        <dbReference type="ARBA" id="ARBA00051464"/>
    </source>
</evidence>
<dbReference type="InterPro" id="IPR039357">
    <property type="entry name" value="SRD5A/TECR"/>
</dbReference>
<evidence type="ECO:0000256" key="29">
    <source>
        <dbReference type="SAM" id="Phobius"/>
    </source>
</evidence>
<evidence type="ECO:0000256" key="16">
    <source>
        <dbReference type="ARBA" id="ARBA00023098"/>
    </source>
</evidence>
<evidence type="ECO:0000256" key="24">
    <source>
        <dbReference type="ARBA" id="ARBA00052468"/>
    </source>
</evidence>
<evidence type="ECO:0000256" key="26">
    <source>
        <dbReference type="ARBA" id="ARBA00072713"/>
    </source>
</evidence>
<gene>
    <name evidence="32" type="ORF">IRJ41_019824</name>
</gene>
<keyword evidence="10" id="KW-0256">Endoplasmic reticulum</keyword>
<evidence type="ECO:0000256" key="5">
    <source>
        <dbReference type="ARBA" id="ARBA00007742"/>
    </source>
</evidence>
<name>A0A9W7WX38_TRIRA</name>
<evidence type="ECO:0000313" key="32">
    <source>
        <dbReference type="EMBL" id="KAI7809854.1"/>
    </source>
</evidence>
<evidence type="ECO:0000256" key="18">
    <source>
        <dbReference type="ARBA" id="ARBA00023160"/>
    </source>
</evidence>
<reference evidence="32" key="1">
    <citation type="submission" date="2021-02" db="EMBL/GenBank/DDBJ databases">
        <title>Comparative genomics reveals that relaxation of natural selection precedes convergent phenotypic evolution of cavefish.</title>
        <authorList>
            <person name="Peng Z."/>
        </authorList>
    </citation>
    <scope>NUCLEOTIDE SEQUENCE</scope>
    <source>
        <tissue evidence="32">Muscle</tissue>
    </source>
</reference>
<keyword evidence="17 29" id="KW-0472">Membrane</keyword>
<evidence type="ECO:0000256" key="27">
    <source>
        <dbReference type="ARBA" id="ARBA00078575"/>
    </source>
</evidence>
<keyword evidence="7" id="KW-0444">Lipid biosynthesis</keyword>
<dbReference type="EMBL" id="JAFHDT010000005">
    <property type="protein sequence ID" value="KAI7809854.1"/>
    <property type="molecule type" value="Genomic_DNA"/>
</dbReference>
<dbReference type="FunFam" id="3.10.20.90:FF:000083">
    <property type="entry name" value="Trans-2,3-enoyl-CoA reductase b"/>
    <property type="match status" value="1"/>
</dbReference>
<keyword evidence="15" id="KW-0560">Oxidoreductase</keyword>
<sequence length="348" mass="40547">VSAGNMDRLNENIDSFSGWDTIEWHYLYLEDLRRHRSINRVAYFEVEIVDPKSKVQLCYLDKVEPNATIAEIKTLLHKIYPKFYPSRQALKLHPEGKALSDDDVLEDLPVGTTATMFFQDLGPQLGWTMVFLAECLGPLFVYLLFYFRLPYIYGPEYDYTQSPFKVVKLACWCHTLHYIKKLVETIFIHRFSDGTLPLRTIMQICLYYWGFAAWQAYYINHPLYTPATYGKLQIYSALAMFLICECGNLSVHLVLNQISCIGSRPIEIPYPTRNPLTWLFFFVSCPNYTYEVGSWLSFTVMTQCVPVGVFAFLGFAQMTMWARAKHKTYIEEFEDYPVLRSAIIPLFL</sequence>
<dbReference type="SUPFAM" id="SSF54236">
    <property type="entry name" value="Ubiquitin-like"/>
    <property type="match status" value="1"/>
</dbReference>
<keyword evidence="11" id="KW-0276">Fatty acid metabolism</keyword>
<evidence type="ECO:0000256" key="9">
    <source>
        <dbReference type="ARBA" id="ARBA00022692"/>
    </source>
</evidence>
<evidence type="ECO:0000256" key="19">
    <source>
        <dbReference type="ARBA" id="ARBA00050319"/>
    </source>
</evidence>
<evidence type="ECO:0000259" key="31">
    <source>
        <dbReference type="Pfam" id="PF21696"/>
    </source>
</evidence>
<dbReference type="Gene3D" id="3.10.20.90">
    <property type="entry name" value="Phosphatidylinositol 3-kinase Catalytic Subunit, Chain A, domain 1"/>
    <property type="match status" value="1"/>
</dbReference>
<feature type="domain" description="3-oxo-5-alpha-steroid 4-dehydrogenase C-terminal" evidence="30">
    <location>
        <begin position="195"/>
        <end position="347"/>
    </location>
</feature>
<keyword evidence="8" id="KW-0597">Phosphoprotein</keyword>
<evidence type="ECO:0000256" key="12">
    <source>
        <dbReference type="ARBA" id="ARBA00022857"/>
    </source>
</evidence>
<evidence type="ECO:0000256" key="10">
    <source>
        <dbReference type="ARBA" id="ARBA00022824"/>
    </source>
</evidence>
<organism evidence="32 33">
    <name type="scientific">Triplophysa rosa</name>
    <name type="common">Cave loach</name>
    <dbReference type="NCBI Taxonomy" id="992332"/>
    <lineage>
        <taxon>Eukaryota</taxon>
        <taxon>Metazoa</taxon>
        <taxon>Chordata</taxon>
        <taxon>Craniata</taxon>
        <taxon>Vertebrata</taxon>
        <taxon>Euteleostomi</taxon>
        <taxon>Actinopterygii</taxon>
        <taxon>Neopterygii</taxon>
        <taxon>Teleostei</taxon>
        <taxon>Ostariophysi</taxon>
        <taxon>Cypriniformes</taxon>
        <taxon>Nemacheilidae</taxon>
        <taxon>Triplophysa</taxon>
    </lineage>
</organism>
<comment type="pathway">
    <text evidence="3">Sphingolipid metabolism.</text>
</comment>
<evidence type="ECO:0000256" key="28">
    <source>
        <dbReference type="ARBA" id="ARBA00081803"/>
    </source>
</evidence>
<comment type="similarity">
    <text evidence="5">Belongs to the steroid 5-alpha reductase family.</text>
</comment>
<feature type="transmembrane region" description="Helical" evidence="29">
    <location>
        <begin position="296"/>
        <end position="316"/>
    </location>
</feature>
<dbReference type="Pfam" id="PF21696">
    <property type="entry name" value="TECR_N"/>
    <property type="match status" value="1"/>
</dbReference>
<keyword evidence="12" id="KW-0521">NADP</keyword>